<feature type="transmembrane region" description="Helical" evidence="1">
    <location>
        <begin position="137"/>
        <end position="156"/>
    </location>
</feature>
<keyword evidence="1" id="KW-1133">Transmembrane helix</keyword>
<evidence type="ECO:0000313" key="3">
    <source>
        <dbReference type="Proteomes" id="UP000017559"/>
    </source>
</evidence>
<dbReference type="Proteomes" id="UP000017559">
    <property type="component" value="Unassembled WGS sequence"/>
</dbReference>
<dbReference type="OrthoDB" id="2952413at2759"/>
<accession>V2X916</accession>
<protein>
    <submittedName>
        <fullName evidence="2">Uncharacterized protein</fullName>
    </submittedName>
</protein>
<name>V2X916_MONRO</name>
<feature type="transmembrane region" description="Helical" evidence="1">
    <location>
        <begin position="54"/>
        <end position="72"/>
    </location>
</feature>
<dbReference type="AlphaFoldDB" id="V2X916"/>
<reference evidence="2 3" key="1">
    <citation type="journal article" date="2014" name="BMC Genomics">
        <title>Genome and secretome analysis of the hemibiotrophic fungal pathogen, Moniliophthora roreri, which causes frosty pod rot disease of cacao: mechanisms of the biotrophic and necrotrophic phases.</title>
        <authorList>
            <person name="Meinhardt L.W."/>
            <person name="Costa G.G.L."/>
            <person name="Thomazella D.P.T."/>
            <person name="Teixeira P.J.P.L."/>
            <person name="Carazzolle M.F."/>
            <person name="Schuster S.C."/>
            <person name="Carlson J.E."/>
            <person name="Guiltinan M.J."/>
            <person name="Mieczkowski P."/>
            <person name="Farmer A."/>
            <person name="Ramaraj T."/>
            <person name="Crozier J."/>
            <person name="Davis R.E."/>
            <person name="Shao J."/>
            <person name="Melnick R.L."/>
            <person name="Pereira G.A.G."/>
            <person name="Bailey B.A."/>
        </authorList>
    </citation>
    <scope>NUCLEOTIDE SEQUENCE [LARGE SCALE GENOMIC DNA]</scope>
    <source>
        <strain evidence="2 3">MCA 2997</strain>
    </source>
</reference>
<feature type="transmembrane region" description="Helical" evidence="1">
    <location>
        <begin position="109"/>
        <end position="131"/>
    </location>
</feature>
<keyword evidence="1" id="KW-0472">Membrane</keyword>
<evidence type="ECO:0000313" key="2">
    <source>
        <dbReference type="EMBL" id="ESK95653.1"/>
    </source>
</evidence>
<gene>
    <name evidence="2" type="ORF">Moror_12578</name>
</gene>
<dbReference type="HOGENOM" id="CLU_1289228_0_0_1"/>
<feature type="transmembrane region" description="Helical" evidence="1">
    <location>
        <begin position="177"/>
        <end position="204"/>
    </location>
</feature>
<dbReference type="KEGG" id="mrr:Moror_12578"/>
<organism evidence="2 3">
    <name type="scientific">Moniliophthora roreri (strain MCA 2997)</name>
    <name type="common">Cocoa frosty pod rot fungus</name>
    <name type="synonym">Crinipellis roreri</name>
    <dbReference type="NCBI Taxonomy" id="1381753"/>
    <lineage>
        <taxon>Eukaryota</taxon>
        <taxon>Fungi</taxon>
        <taxon>Dikarya</taxon>
        <taxon>Basidiomycota</taxon>
        <taxon>Agaricomycotina</taxon>
        <taxon>Agaricomycetes</taxon>
        <taxon>Agaricomycetidae</taxon>
        <taxon>Agaricales</taxon>
        <taxon>Marasmiineae</taxon>
        <taxon>Marasmiaceae</taxon>
        <taxon>Moniliophthora</taxon>
    </lineage>
</organism>
<evidence type="ECO:0000256" key="1">
    <source>
        <dbReference type="SAM" id="Phobius"/>
    </source>
</evidence>
<comment type="caution">
    <text evidence="2">The sequence shown here is derived from an EMBL/GenBank/DDBJ whole genome shotgun (WGS) entry which is preliminary data.</text>
</comment>
<keyword evidence="3" id="KW-1185">Reference proteome</keyword>
<proteinExistence type="predicted"/>
<feature type="transmembrane region" description="Helical" evidence="1">
    <location>
        <begin position="78"/>
        <end position="102"/>
    </location>
</feature>
<keyword evidence="1" id="KW-0812">Transmembrane</keyword>
<sequence length="214" mass="23245">MSTDNNSTQALVVAVGQLRLVNYIRAASLALLAYDISIMFGLEVNLFLSPHASIVAGTIVNAILTLRLNALYGNKKIVLIWLLAILIFDFIAELTISIVIAIHIQKTTYVVPLGIPLTGCFASAPTILTLIAWVPRLVASTIFFLMTLFKMFTSLANTQQTTLQSLRLQTKFSPLFVCFYTDGAIYYVVIASMVLVCAVTAVTLDGPLVIVATP</sequence>
<dbReference type="EMBL" id="AWSO01000069">
    <property type="protein sequence ID" value="ESK95653.1"/>
    <property type="molecule type" value="Genomic_DNA"/>
</dbReference>
<feature type="transmembrane region" description="Helical" evidence="1">
    <location>
        <begin position="20"/>
        <end position="42"/>
    </location>
</feature>